<proteinExistence type="predicted"/>
<dbReference type="PANTHER" id="PTHR30404:SF0">
    <property type="entry name" value="N-ACETYLMURAMOYL-L-ALANINE AMIDASE AMIC"/>
    <property type="match status" value="1"/>
</dbReference>
<dbReference type="GO" id="GO:0030288">
    <property type="term" value="C:outer membrane-bounded periplasmic space"/>
    <property type="evidence" value="ECO:0007669"/>
    <property type="project" value="TreeGrafter"/>
</dbReference>
<keyword evidence="1" id="KW-0378">Hydrolase</keyword>
<organism evidence="3 4">
    <name type="scientific">Sutcliffiella cohnii</name>
    <dbReference type="NCBI Taxonomy" id="33932"/>
    <lineage>
        <taxon>Bacteria</taxon>
        <taxon>Bacillati</taxon>
        <taxon>Bacillota</taxon>
        <taxon>Bacilli</taxon>
        <taxon>Bacillales</taxon>
        <taxon>Bacillaceae</taxon>
        <taxon>Sutcliffiella</taxon>
    </lineage>
</organism>
<dbReference type="RefSeq" id="WP_066414749.1">
    <property type="nucleotide sequence ID" value="NZ_CP018866.1"/>
</dbReference>
<dbReference type="SMART" id="SM00646">
    <property type="entry name" value="Ami_3"/>
    <property type="match status" value="1"/>
</dbReference>
<dbReference type="STRING" id="1314751.GCA_001591425_01736"/>
<dbReference type="SUPFAM" id="SSF53187">
    <property type="entry name" value="Zn-dependent exopeptidases"/>
    <property type="match status" value="1"/>
</dbReference>
<evidence type="ECO:0000259" key="2">
    <source>
        <dbReference type="PROSITE" id="PS51724"/>
    </source>
</evidence>
<dbReference type="InterPro" id="IPR036680">
    <property type="entry name" value="SPOR-like_sf"/>
</dbReference>
<dbReference type="InterPro" id="IPR050695">
    <property type="entry name" value="N-acetylmuramoyl_amidase_3"/>
</dbReference>
<dbReference type="Gene3D" id="3.30.70.1070">
    <property type="entry name" value="Sporulation related repeat"/>
    <property type="match status" value="1"/>
</dbReference>
<dbReference type="KEGG" id="bcoh:BC6307_04740"/>
<dbReference type="GO" id="GO:0004040">
    <property type="term" value="F:amidase activity"/>
    <property type="evidence" value="ECO:0007669"/>
    <property type="project" value="InterPro"/>
</dbReference>
<dbReference type="EMBL" id="CP018866">
    <property type="protein sequence ID" value="AST90635.1"/>
    <property type="molecule type" value="Genomic_DNA"/>
</dbReference>
<dbReference type="SUPFAM" id="SSF110997">
    <property type="entry name" value="Sporulation related repeat"/>
    <property type="match status" value="1"/>
</dbReference>
<evidence type="ECO:0000256" key="1">
    <source>
        <dbReference type="ARBA" id="ARBA00022801"/>
    </source>
</evidence>
<protein>
    <submittedName>
        <fullName evidence="3">Sporulation protein</fullName>
    </submittedName>
</protein>
<sequence length="462" mass="51375">MTLIVLDPGHGGNDPGAVNNNYQEKNFTLTISKKVSSILKANYNVTVLMTRDSDQTLSLQARTNIANSNNADYFCSIHINAGGGTGFESFRYNGPILPQTKALHESMHRNIVSSLNTKYNIRDRGIKTANFHVLRETKMPAVLLEILFIDNEADLRLLRKDSFIDDVAKAIADALAKGLNLQKKITNQLFRVIAGSFSKRENAEARVNLLKEKGKNAILTSITRNGNTLYRVQAGAFHQRTNAEKLINDLKQLGIDSFIYVGSVSTPPQPSNPQPSPNTNDYSILGEYLVNPAYLDQFVKKVNKNAPSLGTLYVNIGNEYGVRGDVAFAQAIHETNYFRFTGVVKADQNNFAGIGATGGGVSGASFKTEREGVRAHIQHLFAYASKDKLPPNDKLVDPRFNYVTRGSATQWIDLNGKWAVPGTNYGQQILSIYKRILEEEVLTEWVKLEKKKELLKNELKDY</sequence>
<dbReference type="Gene3D" id="1.10.530.10">
    <property type="match status" value="1"/>
</dbReference>
<dbReference type="InterPro" id="IPR002901">
    <property type="entry name" value="MGlyc_endo_b_GlcNAc-like_dom"/>
</dbReference>
<dbReference type="AlphaFoldDB" id="A0A223KMB3"/>
<dbReference type="Pfam" id="PF01832">
    <property type="entry name" value="Glucosaminidase"/>
    <property type="match status" value="1"/>
</dbReference>
<gene>
    <name evidence="3" type="ORF">BC6307_04740</name>
</gene>
<dbReference type="GO" id="GO:0009253">
    <property type="term" value="P:peptidoglycan catabolic process"/>
    <property type="evidence" value="ECO:0007669"/>
    <property type="project" value="InterPro"/>
</dbReference>
<dbReference type="Pfam" id="PF05036">
    <property type="entry name" value="SPOR"/>
    <property type="match status" value="1"/>
</dbReference>
<accession>A0A223KMB3</accession>
<dbReference type="InterPro" id="IPR007730">
    <property type="entry name" value="SPOR-like_dom"/>
</dbReference>
<evidence type="ECO:0000313" key="4">
    <source>
        <dbReference type="Proteomes" id="UP000215224"/>
    </source>
</evidence>
<reference evidence="3 4" key="1">
    <citation type="submission" date="2016-12" db="EMBL/GenBank/DDBJ databases">
        <title>The whole genome sequencing and assembly of Bacillus cohnii DSM 6307T strain.</title>
        <authorList>
            <person name="Lee Y.-J."/>
            <person name="Yi H."/>
            <person name="Bahn Y.-S."/>
            <person name="Kim J.F."/>
            <person name="Lee D.-W."/>
        </authorList>
    </citation>
    <scope>NUCLEOTIDE SEQUENCE [LARGE SCALE GENOMIC DNA]</scope>
    <source>
        <strain evidence="3 4">DSM 6307</strain>
    </source>
</reference>
<dbReference type="CDD" id="cd02696">
    <property type="entry name" value="MurNAc-LAA"/>
    <property type="match status" value="1"/>
</dbReference>
<evidence type="ECO:0000313" key="3">
    <source>
        <dbReference type="EMBL" id="AST90635.1"/>
    </source>
</evidence>
<dbReference type="GO" id="GO:0042834">
    <property type="term" value="F:peptidoglycan binding"/>
    <property type="evidence" value="ECO:0007669"/>
    <property type="project" value="InterPro"/>
</dbReference>
<dbReference type="Pfam" id="PF01520">
    <property type="entry name" value="Amidase_3"/>
    <property type="match status" value="1"/>
</dbReference>
<dbReference type="Gene3D" id="3.40.630.40">
    <property type="entry name" value="Zn-dependent exopeptidases"/>
    <property type="match status" value="1"/>
</dbReference>
<name>A0A223KMB3_9BACI</name>
<keyword evidence="4" id="KW-1185">Reference proteome</keyword>
<feature type="domain" description="SPOR" evidence="2">
    <location>
        <begin position="184"/>
        <end position="267"/>
    </location>
</feature>
<dbReference type="PROSITE" id="PS51724">
    <property type="entry name" value="SPOR"/>
    <property type="match status" value="1"/>
</dbReference>
<dbReference type="InterPro" id="IPR002508">
    <property type="entry name" value="MurNAc-LAA_cat"/>
</dbReference>
<dbReference type="GO" id="GO:0008745">
    <property type="term" value="F:N-acetylmuramoyl-L-alanine amidase activity"/>
    <property type="evidence" value="ECO:0007669"/>
    <property type="project" value="InterPro"/>
</dbReference>
<dbReference type="Proteomes" id="UP000215224">
    <property type="component" value="Chromosome"/>
</dbReference>
<dbReference type="PANTHER" id="PTHR30404">
    <property type="entry name" value="N-ACETYLMURAMOYL-L-ALANINE AMIDASE"/>
    <property type="match status" value="1"/>
</dbReference>